<dbReference type="InterPro" id="IPR013012">
    <property type="entry name" value="PTS_EIIB_3"/>
</dbReference>
<dbReference type="GO" id="GO:0008982">
    <property type="term" value="F:protein-N(PI)-phosphohistidine-sugar phosphotransferase activity"/>
    <property type="evidence" value="ECO:0007669"/>
    <property type="project" value="InterPro"/>
</dbReference>
<comment type="caution">
    <text evidence="9">The sequence shown here is derived from an EMBL/GenBank/DDBJ whole genome shotgun (WGS) entry which is preliminary data.</text>
</comment>
<keyword evidence="1" id="KW-0813">Transport</keyword>
<evidence type="ECO:0000256" key="7">
    <source>
        <dbReference type="PROSITE-ProRule" id="PRU00423"/>
    </source>
</evidence>
<evidence type="ECO:0000256" key="4">
    <source>
        <dbReference type="ARBA" id="ARBA00022679"/>
    </source>
</evidence>
<keyword evidence="2" id="KW-0597">Phosphoprotein</keyword>
<sequence>MKMKTIMLVCAAGMSTSLMVSKMKKAAEAKNMEADIFAISASEFDDTLASKEVNVVLLGPQVKFMLKQFAPKLADKNIPIDAINMQYYGMMNGEKVLEQALHLIEG</sequence>
<dbReference type="SUPFAM" id="SSF52794">
    <property type="entry name" value="PTS system IIB component-like"/>
    <property type="match status" value="1"/>
</dbReference>
<evidence type="ECO:0000313" key="10">
    <source>
        <dbReference type="Proteomes" id="UP000233375"/>
    </source>
</evidence>
<keyword evidence="3 9" id="KW-0762">Sugar transport</keyword>
<accession>A0A2N0YWH1</accession>
<evidence type="ECO:0000259" key="8">
    <source>
        <dbReference type="PROSITE" id="PS51100"/>
    </source>
</evidence>
<evidence type="ECO:0000313" key="9">
    <source>
        <dbReference type="EMBL" id="PKG21607.1"/>
    </source>
</evidence>
<keyword evidence="4" id="KW-0808">Transferase</keyword>
<name>A0A2N0YWH1_9BACI</name>
<dbReference type="PANTHER" id="PTHR34581:SF2">
    <property type="entry name" value="PTS SYSTEM N,N'-DIACETYLCHITOBIOSE-SPECIFIC EIIB COMPONENT"/>
    <property type="match status" value="1"/>
</dbReference>
<organism evidence="9 10">
    <name type="scientific">Niallia nealsonii</name>
    <dbReference type="NCBI Taxonomy" id="115979"/>
    <lineage>
        <taxon>Bacteria</taxon>
        <taxon>Bacillati</taxon>
        <taxon>Bacillota</taxon>
        <taxon>Bacilli</taxon>
        <taxon>Bacillales</taxon>
        <taxon>Bacillaceae</taxon>
        <taxon>Niallia</taxon>
    </lineage>
</organism>
<dbReference type="AlphaFoldDB" id="A0A2N0YWH1"/>
<dbReference type="GO" id="GO:0016301">
    <property type="term" value="F:kinase activity"/>
    <property type="evidence" value="ECO:0007669"/>
    <property type="project" value="UniProtKB-KW"/>
</dbReference>
<feature type="modified residue" description="Phosphocysteine; by EIIA" evidence="7">
    <location>
        <position position="10"/>
    </location>
</feature>
<proteinExistence type="predicted"/>
<keyword evidence="5" id="KW-0598">Phosphotransferase system</keyword>
<protein>
    <submittedName>
        <fullName evidence="9">PTS sugar transporter subunit IIB</fullName>
    </submittedName>
</protein>
<dbReference type="Gene3D" id="3.40.50.2300">
    <property type="match status" value="1"/>
</dbReference>
<feature type="domain" description="PTS EIIB type-3" evidence="8">
    <location>
        <begin position="3"/>
        <end position="106"/>
    </location>
</feature>
<gene>
    <name evidence="9" type="ORF">CWS01_21555</name>
</gene>
<evidence type="ECO:0000256" key="3">
    <source>
        <dbReference type="ARBA" id="ARBA00022597"/>
    </source>
</evidence>
<dbReference type="GO" id="GO:0009401">
    <property type="term" value="P:phosphoenolpyruvate-dependent sugar phosphotransferase system"/>
    <property type="evidence" value="ECO:0007669"/>
    <property type="project" value="UniProtKB-KW"/>
</dbReference>
<keyword evidence="6" id="KW-0418">Kinase</keyword>
<dbReference type="OrthoDB" id="9808134at2"/>
<evidence type="ECO:0000256" key="5">
    <source>
        <dbReference type="ARBA" id="ARBA00022683"/>
    </source>
</evidence>
<evidence type="ECO:0000256" key="6">
    <source>
        <dbReference type="ARBA" id="ARBA00022777"/>
    </source>
</evidence>
<dbReference type="InterPro" id="IPR036095">
    <property type="entry name" value="PTS_EIIB-like_sf"/>
</dbReference>
<dbReference type="InterPro" id="IPR051819">
    <property type="entry name" value="PTS_sugar-specific_EIIB"/>
</dbReference>
<dbReference type="CDD" id="cd05564">
    <property type="entry name" value="PTS_IIB_chitobiose_lichenan"/>
    <property type="match status" value="1"/>
</dbReference>
<evidence type="ECO:0000256" key="1">
    <source>
        <dbReference type="ARBA" id="ARBA00022448"/>
    </source>
</evidence>
<evidence type="ECO:0000256" key="2">
    <source>
        <dbReference type="ARBA" id="ARBA00022553"/>
    </source>
</evidence>
<reference evidence="9 10" key="1">
    <citation type="journal article" date="2003" name="Int. J. Syst. Evol. Microbiol.">
        <title>Bacillus nealsonii sp. nov., isolated from a spacecraft-assembly facility, whose spores are gamma-radiation resistant.</title>
        <authorList>
            <person name="Venkateswaran K."/>
            <person name="Kempf M."/>
            <person name="Chen F."/>
            <person name="Satomi M."/>
            <person name="Nicholson W."/>
            <person name="Kern R."/>
        </authorList>
    </citation>
    <scope>NUCLEOTIDE SEQUENCE [LARGE SCALE GENOMIC DNA]</scope>
    <source>
        <strain evidence="9 10">FO-92</strain>
    </source>
</reference>
<dbReference type="InterPro" id="IPR003501">
    <property type="entry name" value="PTS_EIIB_2/3"/>
</dbReference>
<dbReference type="Pfam" id="PF02302">
    <property type="entry name" value="PTS_IIB"/>
    <property type="match status" value="1"/>
</dbReference>
<dbReference type="PANTHER" id="PTHR34581">
    <property type="entry name" value="PTS SYSTEM N,N'-DIACETYLCHITOBIOSE-SPECIFIC EIIB COMPONENT"/>
    <property type="match status" value="1"/>
</dbReference>
<dbReference type="PROSITE" id="PS51100">
    <property type="entry name" value="PTS_EIIB_TYPE_3"/>
    <property type="match status" value="1"/>
</dbReference>
<dbReference type="EMBL" id="PISE01000070">
    <property type="protein sequence ID" value="PKG21607.1"/>
    <property type="molecule type" value="Genomic_DNA"/>
</dbReference>
<keyword evidence="10" id="KW-1185">Reference proteome</keyword>
<dbReference type="Proteomes" id="UP000233375">
    <property type="component" value="Unassembled WGS sequence"/>
</dbReference>